<evidence type="ECO:0000256" key="6">
    <source>
        <dbReference type="RuleBase" id="RU363032"/>
    </source>
</evidence>
<sequence>MNWLSNNWSMVFELTGTHLLQSVLPVVVGLLISVPLARLAAGSTWLRPLFVTGSSLLYTIPSLTLFVVLPLILGTQMTSLINVIVALTLYVIAILVRSCVDAFEAVDKDILQAATAMGYKPVRRFFGVELPLAVPVLIAGLRVATVSNISMVSVGAVIGIQSLGTLFTDGLRRSIMSEILVGIVATVILAVVLDQLLRLIGHVLTRWRRAGQVSTGNGGRKGRGGGTGKRSLTGHDNETRDEDSQHARSIAAVESGGAKA</sequence>
<feature type="compositionally biased region" description="Gly residues" evidence="7">
    <location>
        <begin position="216"/>
        <end position="228"/>
    </location>
</feature>
<organism evidence="9 10">
    <name type="scientific">Kocuria gwangalliensis</name>
    <dbReference type="NCBI Taxonomy" id="501592"/>
    <lineage>
        <taxon>Bacteria</taxon>
        <taxon>Bacillati</taxon>
        <taxon>Actinomycetota</taxon>
        <taxon>Actinomycetes</taxon>
        <taxon>Micrococcales</taxon>
        <taxon>Micrococcaceae</taxon>
        <taxon>Kocuria</taxon>
    </lineage>
</organism>
<accession>A0ABP8WRC9</accession>
<dbReference type="InterPro" id="IPR051204">
    <property type="entry name" value="ABC_transp_perm/SBD"/>
</dbReference>
<feature type="region of interest" description="Disordered" evidence="7">
    <location>
        <begin position="213"/>
        <end position="260"/>
    </location>
</feature>
<dbReference type="PROSITE" id="PS50928">
    <property type="entry name" value="ABC_TM1"/>
    <property type="match status" value="1"/>
</dbReference>
<feature type="transmembrane region" description="Helical" evidence="6">
    <location>
        <begin position="49"/>
        <end position="73"/>
    </location>
</feature>
<feature type="domain" description="ABC transmembrane type-1" evidence="8">
    <location>
        <begin position="15"/>
        <end position="197"/>
    </location>
</feature>
<protein>
    <submittedName>
        <fullName evidence="9">ABC transporter permease</fullName>
    </submittedName>
</protein>
<keyword evidence="4 6" id="KW-1133">Transmembrane helix</keyword>
<feature type="transmembrane region" description="Helical" evidence="6">
    <location>
        <begin position="179"/>
        <end position="200"/>
    </location>
</feature>
<comment type="similarity">
    <text evidence="6">Belongs to the binding-protein-dependent transport system permease family.</text>
</comment>
<gene>
    <name evidence="9" type="ORF">GCM10025781_09760</name>
</gene>
<evidence type="ECO:0000256" key="5">
    <source>
        <dbReference type="ARBA" id="ARBA00023136"/>
    </source>
</evidence>
<keyword evidence="10" id="KW-1185">Reference proteome</keyword>
<dbReference type="InterPro" id="IPR035906">
    <property type="entry name" value="MetI-like_sf"/>
</dbReference>
<evidence type="ECO:0000313" key="9">
    <source>
        <dbReference type="EMBL" id="GAA4694231.1"/>
    </source>
</evidence>
<comment type="caution">
    <text evidence="9">The sequence shown here is derived from an EMBL/GenBank/DDBJ whole genome shotgun (WGS) entry which is preliminary data.</text>
</comment>
<dbReference type="Pfam" id="PF00528">
    <property type="entry name" value="BPD_transp_1"/>
    <property type="match status" value="1"/>
</dbReference>
<evidence type="ECO:0000313" key="10">
    <source>
        <dbReference type="Proteomes" id="UP001501446"/>
    </source>
</evidence>
<feature type="compositionally biased region" description="Basic and acidic residues" evidence="7">
    <location>
        <begin position="233"/>
        <end position="246"/>
    </location>
</feature>
<evidence type="ECO:0000256" key="1">
    <source>
        <dbReference type="ARBA" id="ARBA00004141"/>
    </source>
</evidence>
<dbReference type="Gene3D" id="1.10.3720.10">
    <property type="entry name" value="MetI-like"/>
    <property type="match status" value="1"/>
</dbReference>
<dbReference type="PANTHER" id="PTHR30177:SF4">
    <property type="entry name" value="OSMOPROTECTANT IMPORT PERMEASE PROTEIN OSMW"/>
    <property type="match status" value="1"/>
</dbReference>
<name>A0ABP8WRC9_9MICC</name>
<evidence type="ECO:0000256" key="2">
    <source>
        <dbReference type="ARBA" id="ARBA00022448"/>
    </source>
</evidence>
<proteinExistence type="inferred from homology"/>
<feature type="transmembrane region" description="Helical" evidence="6">
    <location>
        <begin position="125"/>
        <end position="143"/>
    </location>
</feature>
<comment type="subcellular location">
    <subcellularLocation>
        <location evidence="6">Cell membrane</location>
        <topology evidence="6">Multi-pass membrane protein</topology>
    </subcellularLocation>
    <subcellularLocation>
        <location evidence="1">Membrane</location>
        <topology evidence="1">Multi-pass membrane protein</topology>
    </subcellularLocation>
</comment>
<dbReference type="Proteomes" id="UP001501446">
    <property type="component" value="Unassembled WGS sequence"/>
</dbReference>
<keyword evidence="2 6" id="KW-0813">Transport</keyword>
<keyword evidence="5 6" id="KW-0472">Membrane</keyword>
<dbReference type="RefSeq" id="WP_345310762.1">
    <property type="nucleotide sequence ID" value="NZ_BAABLN010000009.1"/>
</dbReference>
<dbReference type="SUPFAM" id="SSF161098">
    <property type="entry name" value="MetI-like"/>
    <property type="match status" value="1"/>
</dbReference>
<feature type="transmembrane region" description="Helical" evidence="6">
    <location>
        <begin position="79"/>
        <end position="100"/>
    </location>
</feature>
<evidence type="ECO:0000256" key="7">
    <source>
        <dbReference type="SAM" id="MobiDB-lite"/>
    </source>
</evidence>
<keyword evidence="3 6" id="KW-0812">Transmembrane</keyword>
<dbReference type="InterPro" id="IPR000515">
    <property type="entry name" value="MetI-like"/>
</dbReference>
<dbReference type="CDD" id="cd06261">
    <property type="entry name" value="TM_PBP2"/>
    <property type="match status" value="1"/>
</dbReference>
<dbReference type="EMBL" id="BAABLN010000009">
    <property type="protein sequence ID" value="GAA4694231.1"/>
    <property type="molecule type" value="Genomic_DNA"/>
</dbReference>
<reference evidence="10" key="1">
    <citation type="journal article" date="2019" name="Int. J. Syst. Evol. Microbiol.">
        <title>The Global Catalogue of Microorganisms (GCM) 10K type strain sequencing project: providing services to taxonomists for standard genome sequencing and annotation.</title>
        <authorList>
            <consortium name="The Broad Institute Genomics Platform"/>
            <consortium name="The Broad Institute Genome Sequencing Center for Infectious Disease"/>
            <person name="Wu L."/>
            <person name="Ma J."/>
        </authorList>
    </citation>
    <scope>NUCLEOTIDE SEQUENCE [LARGE SCALE GENOMIC DNA]</scope>
    <source>
        <strain evidence="10">JCM 18958</strain>
    </source>
</reference>
<evidence type="ECO:0000259" key="8">
    <source>
        <dbReference type="PROSITE" id="PS50928"/>
    </source>
</evidence>
<evidence type="ECO:0000256" key="3">
    <source>
        <dbReference type="ARBA" id="ARBA00022692"/>
    </source>
</evidence>
<feature type="transmembrane region" description="Helical" evidence="6">
    <location>
        <begin position="20"/>
        <end position="37"/>
    </location>
</feature>
<evidence type="ECO:0000256" key="4">
    <source>
        <dbReference type="ARBA" id="ARBA00022989"/>
    </source>
</evidence>
<dbReference type="PANTHER" id="PTHR30177">
    <property type="entry name" value="GLYCINE BETAINE/L-PROLINE TRANSPORT SYSTEM PERMEASE PROTEIN PROW"/>
    <property type="match status" value="1"/>
</dbReference>